<keyword evidence="3" id="KW-1185">Reference proteome</keyword>
<dbReference type="EMBL" id="JAFREL020000001">
    <property type="protein sequence ID" value="MEO1768535.1"/>
    <property type="molecule type" value="Genomic_DNA"/>
</dbReference>
<keyword evidence="1" id="KW-0812">Transmembrane</keyword>
<dbReference type="Proteomes" id="UP000664357">
    <property type="component" value="Unassembled WGS sequence"/>
</dbReference>
<evidence type="ECO:0000313" key="2">
    <source>
        <dbReference type="EMBL" id="MEO1768535.1"/>
    </source>
</evidence>
<evidence type="ECO:0000313" key="3">
    <source>
        <dbReference type="Proteomes" id="UP000664357"/>
    </source>
</evidence>
<protein>
    <submittedName>
        <fullName evidence="2">Uncharacterized protein</fullName>
    </submittedName>
</protein>
<reference evidence="2 3" key="1">
    <citation type="submission" date="2024-02" db="EMBL/GenBank/DDBJ databases">
        <title>The Genome Sequence of Enterococcus sp. DIV0159.</title>
        <authorList>
            <person name="Earl A."/>
            <person name="Manson A."/>
            <person name="Gilmore M."/>
            <person name="Sanders J."/>
            <person name="Shea T."/>
            <person name="Howe W."/>
            <person name="Livny J."/>
            <person name="Cuomo C."/>
            <person name="Neafsey D."/>
            <person name="Birren B."/>
        </authorList>
    </citation>
    <scope>NUCLEOTIDE SEQUENCE [LARGE SCALE GENOMIC DNA]</scope>
    <source>
        <strain evidence="2 3">665A</strain>
    </source>
</reference>
<sequence>MELGTVSFFNIVGIGLGARIVIWIFSFLSVYGFFSSLVYLIKEVSRKNDELVRKIVVHAMAMSFVIVLLLHFVQMLTRLLVFIKTGNDYNFLISSGLYISNLDVEKAHLESFGVDLGVFAICLLISRWRYRTWTLKESLTTWITVNGEERHSKK</sequence>
<feature type="transmembrane region" description="Helical" evidence="1">
    <location>
        <begin position="61"/>
        <end position="83"/>
    </location>
</feature>
<comment type="caution">
    <text evidence="2">The sequence shown here is derived from an EMBL/GenBank/DDBJ whole genome shotgun (WGS) entry which is preliminary data.</text>
</comment>
<gene>
    <name evidence="2" type="ORF">JZO67_000446</name>
</gene>
<evidence type="ECO:0000256" key="1">
    <source>
        <dbReference type="SAM" id="Phobius"/>
    </source>
</evidence>
<accession>A0ABV0EIS4</accession>
<name>A0ABV0EIS4_9ENTE</name>
<keyword evidence="1" id="KW-1133">Transmembrane helix</keyword>
<feature type="transmembrane region" description="Helical" evidence="1">
    <location>
        <begin position="107"/>
        <end position="126"/>
    </location>
</feature>
<feature type="transmembrane region" description="Helical" evidence="1">
    <location>
        <begin position="20"/>
        <end position="41"/>
    </location>
</feature>
<dbReference type="RefSeq" id="WP_207705228.1">
    <property type="nucleotide sequence ID" value="NZ_JAFREL020000001.1"/>
</dbReference>
<organism evidence="2 3">
    <name type="scientific">Candidatus Enterococcus ferrettii</name>
    <dbReference type="NCBI Taxonomy" id="2815324"/>
    <lineage>
        <taxon>Bacteria</taxon>
        <taxon>Bacillati</taxon>
        <taxon>Bacillota</taxon>
        <taxon>Bacilli</taxon>
        <taxon>Lactobacillales</taxon>
        <taxon>Enterococcaceae</taxon>
        <taxon>Enterococcus</taxon>
    </lineage>
</organism>
<keyword evidence="1" id="KW-0472">Membrane</keyword>
<proteinExistence type="predicted"/>